<dbReference type="PANTHER" id="PTHR12499">
    <property type="entry name" value="OPTIC ATROPHY 3 PROTEIN OPA3"/>
    <property type="match status" value="1"/>
</dbReference>
<evidence type="ECO:0000313" key="4">
    <source>
        <dbReference type="EMBL" id="JAC76587.1"/>
    </source>
</evidence>
<dbReference type="Pfam" id="PF07047">
    <property type="entry name" value="OPA3"/>
    <property type="match status" value="1"/>
</dbReference>
<feature type="chain" id="PRO_5030002199" evidence="3">
    <location>
        <begin position="17"/>
        <end position="176"/>
    </location>
</feature>
<dbReference type="GO" id="GO:0019216">
    <property type="term" value="P:regulation of lipid metabolic process"/>
    <property type="evidence" value="ECO:0007669"/>
    <property type="project" value="TreeGrafter"/>
</dbReference>
<comment type="similarity">
    <text evidence="1">Belongs to the OPA3 family.</text>
</comment>
<dbReference type="AlphaFoldDB" id="A0A061RUR8"/>
<gene>
    <name evidence="4" type="ORF">TSPGSL018_19786</name>
</gene>
<evidence type="ECO:0000256" key="1">
    <source>
        <dbReference type="ARBA" id="ARBA00007584"/>
    </source>
</evidence>
<reference evidence="4" key="1">
    <citation type="submission" date="2014-05" db="EMBL/GenBank/DDBJ databases">
        <title>The transcriptome of the halophilic microalga Tetraselmis sp. GSL018 isolated from the Great Salt Lake, Utah.</title>
        <authorList>
            <person name="Jinkerson R.E."/>
            <person name="D'Adamo S."/>
            <person name="Posewitz M.C."/>
        </authorList>
    </citation>
    <scope>NUCLEOTIDE SEQUENCE</scope>
    <source>
        <strain evidence="4">GSL018</strain>
    </source>
</reference>
<protein>
    <submittedName>
        <fullName evidence="4">Optic atrophy 3 family protein</fullName>
    </submittedName>
</protein>
<feature type="signal peptide" evidence="3">
    <location>
        <begin position="1"/>
        <end position="16"/>
    </location>
</feature>
<dbReference type="PANTHER" id="PTHR12499:SF0">
    <property type="entry name" value="OPTIC ATROPHY 3 PROTEIN"/>
    <property type="match status" value="1"/>
</dbReference>
<evidence type="ECO:0000256" key="2">
    <source>
        <dbReference type="ARBA" id="ARBA00023054"/>
    </source>
</evidence>
<proteinExistence type="inferred from homology"/>
<name>A0A061RUR8_9CHLO</name>
<accession>A0A061RUR8</accession>
<evidence type="ECO:0000256" key="3">
    <source>
        <dbReference type="SAM" id="SignalP"/>
    </source>
</evidence>
<keyword evidence="2" id="KW-0175">Coiled coil</keyword>
<organism evidence="4">
    <name type="scientific">Tetraselmis sp. GSL018</name>
    <dbReference type="NCBI Taxonomy" id="582737"/>
    <lineage>
        <taxon>Eukaryota</taxon>
        <taxon>Viridiplantae</taxon>
        <taxon>Chlorophyta</taxon>
        <taxon>core chlorophytes</taxon>
        <taxon>Chlorodendrophyceae</taxon>
        <taxon>Chlorodendrales</taxon>
        <taxon>Chlorodendraceae</taxon>
        <taxon>Tetraselmis</taxon>
    </lineage>
</organism>
<dbReference type="InterPro" id="IPR010754">
    <property type="entry name" value="OPA3-like"/>
</dbReference>
<dbReference type="EMBL" id="GBEZ01008979">
    <property type="protein sequence ID" value="JAC76587.1"/>
    <property type="molecule type" value="Transcribed_RNA"/>
</dbReference>
<keyword evidence="3" id="KW-0732">Signal</keyword>
<dbReference type="GO" id="GO:0005739">
    <property type="term" value="C:mitochondrion"/>
    <property type="evidence" value="ECO:0007669"/>
    <property type="project" value="TreeGrafter"/>
</dbReference>
<sequence>MALALKLGLFTVRTLAKPVASRFQSWLLTHPLWRDRCISLAQAIHRAEVSVTRGAEGKEGKAFVGMMTEEKALDLAAKIVSEGFVYAVGTGVLLYEYVHSKRREAAKAIATERKKWMERQRLEQERKELVEETERQAALLHQLATRVETLEGQLHRELARKHQRRLFGLVAASAKE</sequence>